<protein>
    <submittedName>
        <fullName evidence="2">Uncharacterized protein</fullName>
    </submittedName>
</protein>
<proteinExistence type="predicted"/>
<name>A0A6G1GZQ0_9PEZI</name>
<keyword evidence="3" id="KW-1185">Reference proteome</keyword>
<evidence type="ECO:0000256" key="1">
    <source>
        <dbReference type="SAM" id="Phobius"/>
    </source>
</evidence>
<keyword evidence="1" id="KW-0472">Membrane</keyword>
<accession>A0A6G1GZQ0</accession>
<evidence type="ECO:0000313" key="3">
    <source>
        <dbReference type="Proteomes" id="UP000800041"/>
    </source>
</evidence>
<dbReference type="EMBL" id="ML977158">
    <property type="protein sequence ID" value="KAF1986229.1"/>
    <property type="molecule type" value="Genomic_DNA"/>
</dbReference>
<dbReference type="AlphaFoldDB" id="A0A6G1GZQ0"/>
<feature type="transmembrane region" description="Helical" evidence="1">
    <location>
        <begin position="12"/>
        <end position="32"/>
    </location>
</feature>
<dbReference type="Proteomes" id="UP000800041">
    <property type="component" value="Unassembled WGS sequence"/>
</dbReference>
<organism evidence="2 3">
    <name type="scientific">Aulographum hederae CBS 113979</name>
    <dbReference type="NCBI Taxonomy" id="1176131"/>
    <lineage>
        <taxon>Eukaryota</taxon>
        <taxon>Fungi</taxon>
        <taxon>Dikarya</taxon>
        <taxon>Ascomycota</taxon>
        <taxon>Pezizomycotina</taxon>
        <taxon>Dothideomycetes</taxon>
        <taxon>Pleosporomycetidae</taxon>
        <taxon>Aulographales</taxon>
        <taxon>Aulographaceae</taxon>
    </lineage>
</organism>
<keyword evidence="1" id="KW-1133">Transmembrane helix</keyword>
<reference evidence="2" key="1">
    <citation type="journal article" date="2020" name="Stud. Mycol.">
        <title>101 Dothideomycetes genomes: a test case for predicting lifestyles and emergence of pathogens.</title>
        <authorList>
            <person name="Haridas S."/>
            <person name="Albert R."/>
            <person name="Binder M."/>
            <person name="Bloem J."/>
            <person name="Labutti K."/>
            <person name="Salamov A."/>
            <person name="Andreopoulos B."/>
            <person name="Baker S."/>
            <person name="Barry K."/>
            <person name="Bills G."/>
            <person name="Bluhm B."/>
            <person name="Cannon C."/>
            <person name="Castanera R."/>
            <person name="Culley D."/>
            <person name="Daum C."/>
            <person name="Ezra D."/>
            <person name="Gonzalez J."/>
            <person name="Henrissat B."/>
            <person name="Kuo A."/>
            <person name="Liang C."/>
            <person name="Lipzen A."/>
            <person name="Lutzoni F."/>
            <person name="Magnuson J."/>
            <person name="Mondo S."/>
            <person name="Nolan M."/>
            <person name="Ohm R."/>
            <person name="Pangilinan J."/>
            <person name="Park H.-J."/>
            <person name="Ramirez L."/>
            <person name="Alfaro M."/>
            <person name="Sun H."/>
            <person name="Tritt A."/>
            <person name="Yoshinaga Y."/>
            <person name="Zwiers L.-H."/>
            <person name="Turgeon B."/>
            <person name="Goodwin S."/>
            <person name="Spatafora J."/>
            <person name="Crous P."/>
            <person name="Grigoriev I."/>
        </authorList>
    </citation>
    <scope>NUCLEOTIDE SEQUENCE</scope>
    <source>
        <strain evidence="2">CBS 113979</strain>
    </source>
</reference>
<sequence length="51" mass="5261">MLIEVGEDLAEVLVEVLALAAAGAGLATAVMVKSEIKRGEERILLGGEVLL</sequence>
<gene>
    <name evidence="2" type="ORF">K402DRAFT_394086</name>
</gene>
<keyword evidence="1" id="KW-0812">Transmembrane</keyword>
<evidence type="ECO:0000313" key="2">
    <source>
        <dbReference type="EMBL" id="KAF1986229.1"/>
    </source>
</evidence>